<keyword evidence="2" id="KW-0812">Transmembrane</keyword>
<sequence>MNPRAASSVASGGGATAAGASGRPVLPARASSGSVGSGAAAARRPARARLACRAQQQGGDGPSRPSAGGGGTDWDAAWARYQRGRAPGAGGATTRTAAPGGGVRFDPSARLARDAIRRQESVLLNLWTQPAFQGGMAFVAVVVLIAFAATAGPPPMDDRCTLPWC</sequence>
<dbReference type="InParanoid" id="A0A2V0P746"/>
<proteinExistence type="predicted"/>
<name>A0A2V0P746_9CHLO</name>
<keyword evidence="4" id="KW-1185">Reference proteome</keyword>
<evidence type="ECO:0000256" key="2">
    <source>
        <dbReference type="SAM" id="Phobius"/>
    </source>
</evidence>
<evidence type="ECO:0000313" key="4">
    <source>
        <dbReference type="Proteomes" id="UP000247498"/>
    </source>
</evidence>
<reference evidence="3 4" key="1">
    <citation type="journal article" date="2018" name="Sci. Rep.">
        <title>Raphidocelis subcapitata (=Pseudokirchneriella subcapitata) provides an insight into genome evolution and environmental adaptations in the Sphaeropleales.</title>
        <authorList>
            <person name="Suzuki S."/>
            <person name="Yamaguchi H."/>
            <person name="Nakajima N."/>
            <person name="Kawachi M."/>
        </authorList>
    </citation>
    <scope>NUCLEOTIDE SEQUENCE [LARGE SCALE GENOMIC DNA]</scope>
    <source>
        <strain evidence="3 4">NIES-35</strain>
    </source>
</reference>
<feature type="transmembrane region" description="Helical" evidence="2">
    <location>
        <begin position="131"/>
        <end position="149"/>
    </location>
</feature>
<dbReference type="Proteomes" id="UP000247498">
    <property type="component" value="Unassembled WGS sequence"/>
</dbReference>
<dbReference type="OrthoDB" id="547506at2759"/>
<feature type="compositionally biased region" description="Low complexity" evidence="1">
    <location>
        <begin position="17"/>
        <end position="57"/>
    </location>
</feature>
<gene>
    <name evidence="3" type="ORF">Rsub_08676</name>
</gene>
<evidence type="ECO:0000256" key="1">
    <source>
        <dbReference type="SAM" id="MobiDB-lite"/>
    </source>
</evidence>
<dbReference type="AlphaFoldDB" id="A0A2V0P746"/>
<comment type="caution">
    <text evidence="3">The sequence shown here is derived from an EMBL/GenBank/DDBJ whole genome shotgun (WGS) entry which is preliminary data.</text>
</comment>
<feature type="region of interest" description="Disordered" evidence="1">
    <location>
        <begin position="1"/>
        <end position="79"/>
    </location>
</feature>
<accession>A0A2V0P746</accession>
<keyword evidence="2" id="KW-1133">Transmembrane helix</keyword>
<protein>
    <submittedName>
        <fullName evidence="3">Uncharacterized protein</fullName>
    </submittedName>
</protein>
<dbReference type="EMBL" id="BDRX01000069">
    <property type="protein sequence ID" value="GBF95694.1"/>
    <property type="molecule type" value="Genomic_DNA"/>
</dbReference>
<organism evidence="3 4">
    <name type="scientific">Raphidocelis subcapitata</name>
    <dbReference type="NCBI Taxonomy" id="307507"/>
    <lineage>
        <taxon>Eukaryota</taxon>
        <taxon>Viridiplantae</taxon>
        <taxon>Chlorophyta</taxon>
        <taxon>core chlorophytes</taxon>
        <taxon>Chlorophyceae</taxon>
        <taxon>CS clade</taxon>
        <taxon>Sphaeropleales</taxon>
        <taxon>Selenastraceae</taxon>
        <taxon>Raphidocelis</taxon>
    </lineage>
</organism>
<keyword evidence="2" id="KW-0472">Membrane</keyword>
<feature type="compositionally biased region" description="Low complexity" evidence="1">
    <location>
        <begin position="1"/>
        <end position="10"/>
    </location>
</feature>
<evidence type="ECO:0000313" key="3">
    <source>
        <dbReference type="EMBL" id="GBF95694.1"/>
    </source>
</evidence>